<evidence type="ECO:0000256" key="3">
    <source>
        <dbReference type="ARBA" id="ARBA00023163"/>
    </source>
</evidence>
<dbReference type="PRINTS" id="PR00032">
    <property type="entry name" value="HTHARAC"/>
</dbReference>
<proteinExistence type="predicted"/>
<evidence type="ECO:0000256" key="2">
    <source>
        <dbReference type="ARBA" id="ARBA00023125"/>
    </source>
</evidence>
<dbReference type="GO" id="GO:0043565">
    <property type="term" value="F:sequence-specific DNA binding"/>
    <property type="evidence" value="ECO:0007669"/>
    <property type="project" value="InterPro"/>
</dbReference>
<dbReference type="EMBL" id="QXJM01000040">
    <property type="protein sequence ID" value="RIE01242.1"/>
    <property type="molecule type" value="Genomic_DNA"/>
</dbReference>
<dbReference type="RefSeq" id="WP_119151504.1">
    <property type="nucleotide sequence ID" value="NZ_JBHSOV010000041.1"/>
</dbReference>
<feature type="domain" description="HTH araC/xylS-type" evidence="4">
    <location>
        <begin position="8"/>
        <end position="106"/>
    </location>
</feature>
<dbReference type="OrthoDB" id="9801123at2"/>
<dbReference type="InterPro" id="IPR018060">
    <property type="entry name" value="HTH_AraC"/>
</dbReference>
<dbReference type="InterPro" id="IPR010499">
    <property type="entry name" value="AraC_E-bd"/>
</dbReference>
<dbReference type="Gene3D" id="1.10.10.60">
    <property type="entry name" value="Homeodomain-like"/>
    <property type="match status" value="2"/>
</dbReference>
<dbReference type="SMART" id="SM00342">
    <property type="entry name" value="HTH_ARAC"/>
    <property type="match status" value="1"/>
</dbReference>
<dbReference type="PROSITE" id="PS00041">
    <property type="entry name" value="HTH_ARAC_FAMILY_1"/>
    <property type="match status" value="1"/>
</dbReference>
<dbReference type="Pfam" id="PF06445">
    <property type="entry name" value="GyrI-like"/>
    <property type="match status" value="1"/>
</dbReference>
<reference evidence="5 6" key="1">
    <citation type="submission" date="2018-09" db="EMBL/GenBank/DDBJ databases">
        <title>Cohnella cavernae sp. nov., isolated from a karst cave.</title>
        <authorList>
            <person name="Zhu H."/>
        </authorList>
    </citation>
    <scope>NUCLEOTIDE SEQUENCE [LARGE SCALE GENOMIC DNA]</scope>
    <source>
        <strain evidence="5 6">K2E09-144</strain>
    </source>
</reference>
<dbReference type="InterPro" id="IPR029442">
    <property type="entry name" value="GyrI-like"/>
</dbReference>
<dbReference type="InterPro" id="IPR009057">
    <property type="entry name" value="Homeodomain-like_sf"/>
</dbReference>
<dbReference type="SMART" id="SM00871">
    <property type="entry name" value="AraC_E_bind"/>
    <property type="match status" value="1"/>
</dbReference>
<keyword evidence="3" id="KW-0804">Transcription</keyword>
<evidence type="ECO:0000256" key="1">
    <source>
        <dbReference type="ARBA" id="ARBA00023015"/>
    </source>
</evidence>
<keyword evidence="6" id="KW-1185">Reference proteome</keyword>
<keyword evidence="2" id="KW-0238">DNA-binding</keyword>
<dbReference type="SUPFAM" id="SSF55136">
    <property type="entry name" value="Probable bacterial effector-binding domain"/>
    <property type="match status" value="1"/>
</dbReference>
<accession>A0A398CH04</accession>
<comment type="caution">
    <text evidence="5">The sequence shown here is derived from an EMBL/GenBank/DDBJ whole genome shotgun (WGS) entry which is preliminary data.</text>
</comment>
<evidence type="ECO:0000259" key="4">
    <source>
        <dbReference type="PROSITE" id="PS01124"/>
    </source>
</evidence>
<evidence type="ECO:0000313" key="6">
    <source>
        <dbReference type="Proteomes" id="UP000266340"/>
    </source>
</evidence>
<evidence type="ECO:0000313" key="5">
    <source>
        <dbReference type="EMBL" id="RIE01242.1"/>
    </source>
</evidence>
<dbReference type="PROSITE" id="PS01124">
    <property type="entry name" value="HTH_ARAC_FAMILY_2"/>
    <property type="match status" value="1"/>
</dbReference>
<dbReference type="AlphaFoldDB" id="A0A398CH04"/>
<dbReference type="InterPro" id="IPR050959">
    <property type="entry name" value="MarA-like"/>
</dbReference>
<dbReference type="PANTHER" id="PTHR47504">
    <property type="entry name" value="RIGHT ORIGIN-BINDING PROTEIN"/>
    <property type="match status" value="1"/>
</dbReference>
<gene>
    <name evidence="5" type="ORF">D3H35_22890</name>
</gene>
<name>A0A398CH04_9BACL</name>
<keyword evidence="1" id="KW-0805">Transcription regulation</keyword>
<dbReference type="PANTHER" id="PTHR47504:SF5">
    <property type="entry name" value="RIGHT ORIGIN-BINDING PROTEIN"/>
    <property type="match status" value="1"/>
</dbReference>
<dbReference type="InterPro" id="IPR020449">
    <property type="entry name" value="Tscrpt_reg_AraC-type_HTH"/>
</dbReference>
<dbReference type="Gene3D" id="3.20.80.10">
    <property type="entry name" value="Regulatory factor, effector binding domain"/>
    <property type="match status" value="1"/>
</dbReference>
<dbReference type="Pfam" id="PF12833">
    <property type="entry name" value="HTH_18"/>
    <property type="match status" value="1"/>
</dbReference>
<dbReference type="Proteomes" id="UP000266340">
    <property type="component" value="Unassembled WGS sequence"/>
</dbReference>
<dbReference type="GO" id="GO:0003700">
    <property type="term" value="F:DNA-binding transcription factor activity"/>
    <property type="evidence" value="ECO:0007669"/>
    <property type="project" value="InterPro"/>
</dbReference>
<organism evidence="5 6">
    <name type="scientific">Cohnella faecalis</name>
    <dbReference type="NCBI Taxonomy" id="2315694"/>
    <lineage>
        <taxon>Bacteria</taxon>
        <taxon>Bacillati</taxon>
        <taxon>Bacillota</taxon>
        <taxon>Bacilli</taxon>
        <taxon>Bacillales</taxon>
        <taxon>Paenibacillaceae</taxon>
        <taxon>Cohnella</taxon>
    </lineage>
</organism>
<dbReference type="SUPFAM" id="SSF46689">
    <property type="entry name" value="Homeodomain-like"/>
    <property type="match status" value="2"/>
</dbReference>
<dbReference type="InterPro" id="IPR011256">
    <property type="entry name" value="Reg_factor_effector_dom_sf"/>
</dbReference>
<sequence>MDSLKHMNAALAYIEARLTDDIDMAEASRIALCSEYHFIRMFSFLAGIPLSEYVRRRRLTRAAAELRQSDTKVIDLALKYGYSSPDAFARAFQQLHGATPSEARRPGAMLKAYPPMAFRLTIQGGSEMNYRIVDKAAFRIVGYSKRVPIVFNGVNPDIAAMWNSLDEEEFARLERLSDVEPAGLVSASANFSEGPIEKQGEFDYYIGAATTNVCPERFAALEVAATTWALFEAVGPFPAALHSVWERIYSEWFPTSGYELAPGPEMLRNVSKDTSSPEFQSEIWIPVKKRASGSEASM</sequence>
<dbReference type="InterPro" id="IPR018062">
    <property type="entry name" value="HTH_AraC-typ_CS"/>
</dbReference>
<protein>
    <submittedName>
        <fullName evidence="5">AraC family transcriptional regulator</fullName>
    </submittedName>
</protein>